<keyword evidence="1" id="KW-0175">Coiled coil</keyword>
<feature type="coiled-coil region" evidence="1">
    <location>
        <begin position="16"/>
        <end position="95"/>
    </location>
</feature>
<evidence type="ECO:0000256" key="1">
    <source>
        <dbReference type="SAM" id="Coils"/>
    </source>
</evidence>
<protein>
    <submittedName>
        <fullName evidence="2">Uncharacterized protein</fullName>
    </submittedName>
</protein>
<name>A0ABS6FH90_9FIRM</name>
<evidence type="ECO:0000313" key="2">
    <source>
        <dbReference type="EMBL" id="MBU5669535.1"/>
    </source>
</evidence>
<sequence>MQDKEIVTVNGEVFDKKSLNEAIKKEREKLTRLVRLSKYIEGKESLEEELRELNGSIGAIDYSKDRVQTSNLSGFEKLSDKLMDLEQDLKGKKFEYILAKNELIEKLIYIKSMQAKVLELRYLEMLDINDIAGEVDRTASRVRILLKEGVLQLAINNLRGI</sequence>
<accession>A0ABS6FH90</accession>
<reference evidence="2 3" key="1">
    <citation type="submission" date="2021-06" db="EMBL/GenBank/DDBJ databases">
        <authorList>
            <person name="Sun Q."/>
            <person name="Li D."/>
        </authorList>
    </citation>
    <scope>NUCLEOTIDE SEQUENCE [LARGE SCALE GENOMIC DNA]</scope>
    <source>
        <strain evidence="2 3">MSJ-1</strain>
    </source>
</reference>
<organism evidence="2 3">
    <name type="scientific">Peptoniphilus ovalis</name>
    <dbReference type="NCBI Taxonomy" id="2841503"/>
    <lineage>
        <taxon>Bacteria</taxon>
        <taxon>Bacillati</taxon>
        <taxon>Bacillota</taxon>
        <taxon>Tissierellia</taxon>
        <taxon>Tissierellales</taxon>
        <taxon>Peptoniphilaceae</taxon>
        <taxon>Peptoniphilus</taxon>
    </lineage>
</organism>
<gene>
    <name evidence="2" type="ORF">KQI68_06740</name>
</gene>
<dbReference type="RefSeq" id="WP_216549367.1">
    <property type="nucleotide sequence ID" value="NZ_JAHLQO010000004.1"/>
</dbReference>
<proteinExistence type="predicted"/>
<evidence type="ECO:0000313" key="3">
    <source>
        <dbReference type="Proteomes" id="UP000783742"/>
    </source>
</evidence>
<dbReference type="EMBL" id="JAHLQO010000004">
    <property type="protein sequence ID" value="MBU5669535.1"/>
    <property type="molecule type" value="Genomic_DNA"/>
</dbReference>
<keyword evidence="3" id="KW-1185">Reference proteome</keyword>
<dbReference type="Proteomes" id="UP000783742">
    <property type="component" value="Unassembled WGS sequence"/>
</dbReference>
<comment type="caution">
    <text evidence="2">The sequence shown here is derived from an EMBL/GenBank/DDBJ whole genome shotgun (WGS) entry which is preliminary data.</text>
</comment>